<evidence type="ECO:0000256" key="3">
    <source>
        <dbReference type="HAMAP-Rule" id="MF_01365"/>
    </source>
</evidence>
<protein>
    <recommendedName>
        <fullName evidence="3">Large ribosomal subunit protein uL6</fullName>
    </recommendedName>
</protein>
<dbReference type="Pfam" id="PF00347">
    <property type="entry name" value="Ribosomal_L6"/>
    <property type="match status" value="2"/>
</dbReference>
<keyword evidence="2 3" id="KW-0687">Ribonucleoprotein</keyword>
<evidence type="ECO:0000256" key="5">
    <source>
        <dbReference type="RuleBase" id="RU003870"/>
    </source>
</evidence>
<comment type="similarity">
    <text evidence="3 4">Belongs to the universal ribosomal protein uL6 family.</text>
</comment>
<comment type="caution">
    <text evidence="7">The sequence shown here is derived from an EMBL/GenBank/DDBJ whole genome shotgun (WGS) entry which is preliminary data.</text>
</comment>
<dbReference type="PANTHER" id="PTHR11655:SF14">
    <property type="entry name" value="LARGE RIBOSOMAL SUBUNIT PROTEIN UL6M"/>
    <property type="match status" value="1"/>
</dbReference>
<dbReference type="InterPro" id="IPR036789">
    <property type="entry name" value="Ribosomal_uL6-like_a/b-dom_sf"/>
</dbReference>
<dbReference type="GO" id="GO:0019843">
    <property type="term" value="F:rRNA binding"/>
    <property type="evidence" value="ECO:0007669"/>
    <property type="project" value="UniProtKB-UniRule"/>
</dbReference>
<dbReference type="STRING" id="1798406.A3A04_02620"/>
<dbReference type="GO" id="GO:0003735">
    <property type="term" value="F:structural constituent of ribosome"/>
    <property type="evidence" value="ECO:0007669"/>
    <property type="project" value="UniProtKB-UniRule"/>
</dbReference>
<dbReference type="PRINTS" id="PR00059">
    <property type="entry name" value="RIBOSOMALL6"/>
</dbReference>
<keyword evidence="1 3" id="KW-0689">Ribosomal protein</keyword>
<dbReference type="InterPro" id="IPR019906">
    <property type="entry name" value="Ribosomal_uL6_bac-type"/>
</dbReference>
<dbReference type="EMBL" id="MHJI01000020">
    <property type="protein sequence ID" value="OGY65285.1"/>
    <property type="molecule type" value="Genomic_DNA"/>
</dbReference>
<dbReference type="GO" id="GO:0002181">
    <property type="term" value="P:cytoplasmic translation"/>
    <property type="evidence" value="ECO:0007669"/>
    <property type="project" value="TreeGrafter"/>
</dbReference>
<keyword evidence="3 5" id="KW-0699">rRNA-binding</keyword>
<evidence type="ECO:0000256" key="1">
    <source>
        <dbReference type="ARBA" id="ARBA00022980"/>
    </source>
</evidence>
<evidence type="ECO:0000256" key="4">
    <source>
        <dbReference type="RuleBase" id="RU003869"/>
    </source>
</evidence>
<dbReference type="InterPro" id="IPR000702">
    <property type="entry name" value="Ribosomal_uL6-like"/>
</dbReference>
<dbReference type="Proteomes" id="UP000178517">
    <property type="component" value="Unassembled WGS sequence"/>
</dbReference>
<reference evidence="7 8" key="1">
    <citation type="journal article" date="2016" name="Nat. Commun.">
        <title>Thousands of microbial genomes shed light on interconnected biogeochemical processes in an aquifer system.</title>
        <authorList>
            <person name="Anantharaman K."/>
            <person name="Brown C.T."/>
            <person name="Hug L.A."/>
            <person name="Sharon I."/>
            <person name="Castelle C.J."/>
            <person name="Probst A.J."/>
            <person name="Thomas B.C."/>
            <person name="Singh A."/>
            <person name="Wilkins M.J."/>
            <person name="Karaoz U."/>
            <person name="Brodie E.L."/>
            <person name="Williams K.H."/>
            <person name="Hubbard S.S."/>
            <person name="Banfield J.F."/>
        </authorList>
    </citation>
    <scope>NUCLEOTIDE SEQUENCE [LARGE SCALE GENOMIC DNA]</scope>
</reference>
<evidence type="ECO:0000256" key="2">
    <source>
        <dbReference type="ARBA" id="ARBA00023274"/>
    </source>
</evidence>
<evidence type="ECO:0000313" key="8">
    <source>
        <dbReference type="Proteomes" id="UP000178517"/>
    </source>
</evidence>
<evidence type="ECO:0000313" key="7">
    <source>
        <dbReference type="EMBL" id="OGY65285.1"/>
    </source>
</evidence>
<dbReference type="HAMAP" id="MF_01365_B">
    <property type="entry name" value="Ribosomal_uL6_B"/>
    <property type="match status" value="1"/>
</dbReference>
<dbReference type="PIRSF" id="PIRSF002162">
    <property type="entry name" value="Ribosomal_L6"/>
    <property type="match status" value="1"/>
</dbReference>
<dbReference type="PANTHER" id="PTHR11655">
    <property type="entry name" value="60S/50S RIBOSOMAL PROTEIN L6/L9"/>
    <property type="match status" value="1"/>
</dbReference>
<keyword evidence="3 5" id="KW-0694">RNA-binding</keyword>
<accession>A0A1G1ZL96</accession>
<gene>
    <name evidence="3" type="primary">rplF</name>
    <name evidence="7" type="ORF">A3A04_02620</name>
</gene>
<dbReference type="Gene3D" id="3.90.930.12">
    <property type="entry name" value="Ribosomal protein L6, alpha-beta domain"/>
    <property type="match status" value="2"/>
</dbReference>
<dbReference type="SUPFAM" id="SSF56053">
    <property type="entry name" value="Ribosomal protein L6"/>
    <property type="match status" value="2"/>
</dbReference>
<evidence type="ECO:0000259" key="6">
    <source>
        <dbReference type="Pfam" id="PF00347"/>
    </source>
</evidence>
<dbReference type="NCBIfam" id="TIGR03654">
    <property type="entry name" value="L6_bact"/>
    <property type="match status" value="1"/>
</dbReference>
<comment type="subunit">
    <text evidence="3">Part of the 50S ribosomal subunit.</text>
</comment>
<dbReference type="InterPro" id="IPR020040">
    <property type="entry name" value="Ribosomal_uL6_a/b-dom"/>
</dbReference>
<comment type="function">
    <text evidence="3 5">This protein binds to the 23S rRNA, and is important in its secondary structure. It is located near the subunit interface in the base of the L7/L12 stalk, and near the tRNA binding site of the peptidyltransferase center.</text>
</comment>
<feature type="domain" description="Large ribosomal subunit protein uL6 alpha-beta" evidence="6">
    <location>
        <begin position="13"/>
        <end position="84"/>
    </location>
</feature>
<name>A0A1G1ZL96_9BACT</name>
<organism evidence="7 8">
    <name type="scientific">Candidatus Harrisonbacteria bacterium RIFCSPLOWO2_01_FULL_40_28</name>
    <dbReference type="NCBI Taxonomy" id="1798406"/>
    <lineage>
        <taxon>Bacteria</taxon>
        <taxon>Candidatus Harrisoniibacteriota</taxon>
    </lineage>
</organism>
<feature type="domain" description="Large ribosomal subunit protein uL6 alpha-beta" evidence="6">
    <location>
        <begin position="92"/>
        <end position="165"/>
    </location>
</feature>
<proteinExistence type="inferred from homology"/>
<dbReference type="GO" id="GO:0022625">
    <property type="term" value="C:cytosolic large ribosomal subunit"/>
    <property type="evidence" value="ECO:0007669"/>
    <property type="project" value="UniProtKB-UniRule"/>
</dbReference>
<sequence length="184" mass="19910">MSRLGKKPIKILEGVNVEVGNGDVKVTGKLGSLTLSILEDIDVRVDKDKNDIVVSTEKHYKQARANWGTMRSLLNQSVLGVAQGFAKTLELVGVGYRASIEGRVLVLNIGFTHQVRFNIPEGITIIVEKTLIKISGINKHLVGQVASSIKKLKKPDPYQGKGIRYQGEVIIKKAGKKAVGAGAK</sequence>
<dbReference type="AlphaFoldDB" id="A0A1G1ZL96"/>